<organism evidence="1 2">
    <name type="scientific">Paenibacillus phytohabitans</name>
    <dbReference type="NCBI Taxonomy" id="2654978"/>
    <lineage>
        <taxon>Bacteria</taxon>
        <taxon>Bacillati</taxon>
        <taxon>Bacillota</taxon>
        <taxon>Bacilli</taxon>
        <taxon>Bacillales</taxon>
        <taxon>Paenibacillaceae</taxon>
        <taxon>Paenibacillus</taxon>
    </lineage>
</organism>
<dbReference type="EMBL" id="WHOB01000097">
    <property type="protein sequence ID" value="NOU83929.1"/>
    <property type="molecule type" value="Genomic_DNA"/>
</dbReference>
<accession>A0ABX1YWD3</accession>
<reference evidence="1 2" key="1">
    <citation type="submission" date="2019-10" db="EMBL/GenBank/DDBJ databases">
        <title>Description of Paenibacillus terricola sp. nov.</title>
        <authorList>
            <person name="Carlier A."/>
            <person name="Qi S."/>
        </authorList>
    </citation>
    <scope>NUCLEOTIDE SEQUENCE [LARGE SCALE GENOMIC DNA]</scope>
    <source>
        <strain evidence="1 2">LMG 31459</strain>
    </source>
</reference>
<evidence type="ECO:0000313" key="2">
    <source>
        <dbReference type="Proteomes" id="UP000596857"/>
    </source>
</evidence>
<evidence type="ECO:0000313" key="1">
    <source>
        <dbReference type="EMBL" id="NOU83929.1"/>
    </source>
</evidence>
<dbReference type="Proteomes" id="UP000596857">
    <property type="component" value="Unassembled WGS sequence"/>
</dbReference>
<name>A0ABX1YWD3_9BACL</name>
<gene>
    <name evidence="1" type="ORF">GC101_34300</name>
</gene>
<sequence length="172" mass="17374">MTRFGKKLVMVGIWAGVGLLVGLQFGGGSGSGVSGVLPGWNTMAGNTSSAGGQLQAGQSGTAGAASLPAAGRAQGGQAYVYVPVVIDPDTGAYKVLPVQQPVAAGTDTAAGTGSLPQQEVKDYTTLSPEQILIPGEQKPTVDVLADKTAGLLQQASQKSIRWVVSLFDSSEE</sequence>
<proteinExistence type="predicted"/>
<dbReference type="RefSeq" id="WP_171720843.1">
    <property type="nucleotide sequence ID" value="NZ_WHOB01000097.1"/>
</dbReference>
<protein>
    <submittedName>
        <fullName evidence="1">Uncharacterized protein</fullName>
    </submittedName>
</protein>
<comment type="caution">
    <text evidence="1">The sequence shown here is derived from an EMBL/GenBank/DDBJ whole genome shotgun (WGS) entry which is preliminary data.</text>
</comment>
<keyword evidence="2" id="KW-1185">Reference proteome</keyword>